<dbReference type="STRING" id="1798508.A3A35_01825"/>
<reference evidence="1 2" key="1">
    <citation type="journal article" date="2016" name="Nat. Commun.">
        <title>Thousands of microbial genomes shed light on interconnected biogeochemical processes in an aquifer system.</title>
        <authorList>
            <person name="Anantharaman K."/>
            <person name="Brown C.T."/>
            <person name="Hug L.A."/>
            <person name="Sharon I."/>
            <person name="Castelle C.J."/>
            <person name="Probst A.J."/>
            <person name="Thomas B.C."/>
            <person name="Singh A."/>
            <person name="Wilkins M.J."/>
            <person name="Karaoz U."/>
            <person name="Brodie E.L."/>
            <person name="Williams K.H."/>
            <person name="Hubbard S.S."/>
            <person name="Banfield J.F."/>
        </authorList>
    </citation>
    <scope>NUCLEOTIDE SEQUENCE [LARGE SCALE GENOMIC DNA]</scope>
</reference>
<protein>
    <submittedName>
        <fullName evidence="1">Uncharacterized protein</fullName>
    </submittedName>
</protein>
<dbReference type="EMBL" id="MFLV01000018">
    <property type="protein sequence ID" value="OGG71492.1"/>
    <property type="molecule type" value="Genomic_DNA"/>
</dbReference>
<comment type="caution">
    <text evidence="1">The sequence shown here is derived from an EMBL/GenBank/DDBJ whole genome shotgun (WGS) entry which is preliminary data.</text>
</comment>
<proteinExistence type="predicted"/>
<accession>A0A1F6EE59</accession>
<evidence type="ECO:0000313" key="2">
    <source>
        <dbReference type="Proteomes" id="UP000179115"/>
    </source>
</evidence>
<gene>
    <name evidence="1" type="ORF">A3A35_01825</name>
</gene>
<dbReference type="Proteomes" id="UP000179115">
    <property type="component" value="Unassembled WGS sequence"/>
</dbReference>
<name>A0A1F6EE59_9BACT</name>
<sequence length="127" mass="14189">MTHFKPPEKTLILEGDNVRLNIVDEPENARWSVDWRVVLSNAGIRKRREWIGGRRLFTPEQLRCAFDANGAGSLARMSGADISCPEFFIRRGPYLNIPGPNVGVASKLALSIEVTGEMREAVRQLLA</sequence>
<organism evidence="1 2">
    <name type="scientific">Candidatus Kaiserbacteria bacterium RIFCSPLOWO2_01_FULL_51_21</name>
    <dbReference type="NCBI Taxonomy" id="1798508"/>
    <lineage>
        <taxon>Bacteria</taxon>
        <taxon>Candidatus Kaiseribacteriota</taxon>
    </lineage>
</organism>
<dbReference type="AlphaFoldDB" id="A0A1F6EE59"/>
<evidence type="ECO:0000313" key="1">
    <source>
        <dbReference type="EMBL" id="OGG71492.1"/>
    </source>
</evidence>